<dbReference type="CDD" id="cd13961">
    <property type="entry name" value="PT_UbiA_DGGGPS"/>
    <property type="match status" value="1"/>
</dbReference>
<dbReference type="NCBIfam" id="NF009512">
    <property type="entry name" value="PRK12872.1-1"/>
    <property type="match status" value="1"/>
</dbReference>
<dbReference type="PANTHER" id="PTHR42723">
    <property type="entry name" value="CHLOROPHYLL SYNTHASE"/>
    <property type="match status" value="1"/>
</dbReference>
<keyword evidence="3 6" id="KW-0812">Transmembrane</keyword>
<name>A0ABP7TNI8_9FLAO</name>
<evidence type="ECO:0000313" key="7">
    <source>
        <dbReference type="EMBL" id="GAA4028715.1"/>
    </source>
</evidence>
<dbReference type="Gene3D" id="1.10.357.140">
    <property type="entry name" value="UbiA prenyltransferase"/>
    <property type="match status" value="1"/>
</dbReference>
<dbReference type="InterPro" id="IPR044878">
    <property type="entry name" value="UbiA_sf"/>
</dbReference>
<keyword evidence="2" id="KW-1003">Cell membrane</keyword>
<comment type="subcellular location">
    <subcellularLocation>
        <location evidence="1">Membrane</location>
        <topology evidence="1">Multi-pass membrane protein</topology>
    </subcellularLocation>
</comment>
<feature type="transmembrane region" description="Helical" evidence="6">
    <location>
        <begin position="214"/>
        <end position="242"/>
    </location>
</feature>
<keyword evidence="4 6" id="KW-1133">Transmembrane helix</keyword>
<dbReference type="Pfam" id="PF01040">
    <property type="entry name" value="UbiA"/>
    <property type="match status" value="1"/>
</dbReference>
<feature type="transmembrane region" description="Helical" evidence="6">
    <location>
        <begin position="254"/>
        <end position="276"/>
    </location>
</feature>
<comment type="caution">
    <text evidence="7">The sequence shown here is derived from an EMBL/GenBank/DDBJ whole genome shotgun (WGS) entry which is preliminary data.</text>
</comment>
<sequence>MKFLKLIRYQNLLLIALMQLVLRYGFLQFQNIPLTLSDWQFGLLILATLCIAAGGYVINDIMDQETDAINKPEKVVVGKSITEEVAYNWYFGFNIVGMLLGYYLADFVNKTSFFGIFIISSALLYLYATSLKQIAIVGNIIVALVLAFSVIVVGLFDVLPMMNYAGMELWANMKIILSIITDYAIFAFVINLIRELVKDAQDIEGDQTEDIRTLPVIIGIAKTTKVIFGLALIAIGLLAWYINDHLMNNQLYPAVIYSLVLVIGPMIFFLVKIWNAKTKEDFALLSKVLKYVILFGVLSVVVINYNIKLNG</sequence>
<evidence type="ECO:0000256" key="5">
    <source>
        <dbReference type="ARBA" id="ARBA00023136"/>
    </source>
</evidence>
<feature type="transmembrane region" description="Helical" evidence="6">
    <location>
        <begin position="288"/>
        <end position="307"/>
    </location>
</feature>
<feature type="transmembrane region" description="Helical" evidence="6">
    <location>
        <begin position="41"/>
        <end position="58"/>
    </location>
</feature>
<organism evidence="7 8">
    <name type="scientific">Flavobacterium cheonhonense</name>
    <dbReference type="NCBI Taxonomy" id="706185"/>
    <lineage>
        <taxon>Bacteria</taxon>
        <taxon>Pseudomonadati</taxon>
        <taxon>Bacteroidota</taxon>
        <taxon>Flavobacteriia</taxon>
        <taxon>Flavobacteriales</taxon>
        <taxon>Flavobacteriaceae</taxon>
        <taxon>Flavobacterium</taxon>
    </lineage>
</organism>
<keyword evidence="8" id="KW-1185">Reference proteome</keyword>
<feature type="transmembrane region" description="Helical" evidence="6">
    <location>
        <begin position="135"/>
        <end position="155"/>
    </location>
</feature>
<dbReference type="PANTHER" id="PTHR42723:SF1">
    <property type="entry name" value="CHLOROPHYLL SYNTHASE, CHLOROPLASTIC"/>
    <property type="match status" value="1"/>
</dbReference>
<evidence type="ECO:0000256" key="2">
    <source>
        <dbReference type="ARBA" id="ARBA00022475"/>
    </source>
</evidence>
<proteinExistence type="predicted"/>
<evidence type="ECO:0000256" key="4">
    <source>
        <dbReference type="ARBA" id="ARBA00022989"/>
    </source>
</evidence>
<feature type="transmembrane region" description="Helical" evidence="6">
    <location>
        <begin position="175"/>
        <end position="193"/>
    </location>
</feature>
<dbReference type="Proteomes" id="UP001500968">
    <property type="component" value="Unassembled WGS sequence"/>
</dbReference>
<dbReference type="Gene3D" id="1.20.120.1780">
    <property type="entry name" value="UbiA prenyltransferase"/>
    <property type="match status" value="1"/>
</dbReference>
<dbReference type="InterPro" id="IPR050475">
    <property type="entry name" value="Prenyltransferase_related"/>
</dbReference>
<evidence type="ECO:0000256" key="6">
    <source>
        <dbReference type="SAM" id="Phobius"/>
    </source>
</evidence>
<feature type="transmembrane region" description="Helical" evidence="6">
    <location>
        <begin position="12"/>
        <end position="29"/>
    </location>
</feature>
<feature type="transmembrane region" description="Helical" evidence="6">
    <location>
        <begin position="111"/>
        <end position="128"/>
    </location>
</feature>
<dbReference type="InterPro" id="IPR000537">
    <property type="entry name" value="UbiA_prenyltransferase"/>
</dbReference>
<evidence type="ECO:0000256" key="1">
    <source>
        <dbReference type="ARBA" id="ARBA00004141"/>
    </source>
</evidence>
<protein>
    <submittedName>
        <fullName evidence="7">Geranylgeranylglycerol-phosphate geranylgeranyltransferase</fullName>
    </submittedName>
</protein>
<evidence type="ECO:0000256" key="3">
    <source>
        <dbReference type="ARBA" id="ARBA00022692"/>
    </source>
</evidence>
<gene>
    <name evidence="7" type="ORF">GCM10022386_10470</name>
</gene>
<dbReference type="EMBL" id="BAABCR010000013">
    <property type="protein sequence ID" value="GAA4028715.1"/>
    <property type="molecule type" value="Genomic_DNA"/>
</dbReference>
<keyword evidence="5 6" id="KW-0472">Membrane</keyword>
<dbReference type="RefSeq" id="WP_324690647.1">
    <property type="nucleotide sequence ID" value="NZ_BAABCR010000013.1"/>
</dbReference>
<reference evidence="8" key="1">
    <citation type="journal article" date="2019" name="Int. J. Syst. Evol. Microbiol.">
        <title>The Global Catalogue of Microorganisms (GCM) 10K type strain sequencing project: providing services to taxonomists for standard genome sequencing and annotation.</title>
        <authorList>
            <consortium name="The Broad Institute Genomics Platform"/>
            <consortium name="The Broad Institute Genome Sequencing Center for Infectious Disease"/>
            <person name="Wu L."/>
            <person name="Ma J."/>
        </authorList>
    </citation>
    <scope>NUCLEOTIDE SEQUENCE [LARGE SCALE GENOMIC DNA]</scope>
    <source>
        <strain evidence="8">JCM 17064</strain>
    </source>
</reference>
<feature type="transmembrane region" description="Helical" evidence="6">
    <location>
        <begin position="87"/>
        <end position="105"/>
    </location>
</feature>
<evidence type="ECO:0000313" key="8">
    <source>
        <dbReference type="Proteomes" id="UP001500968"/>
    </source>
</evidence>
<accession>A0ABP7TNI8</accession>